<keyword evidence="1" id="KW-0614">Plasmid</keyword>
<evidence type="ECO:0008006" key="2">
    <source>
        <dbReference type="Google" id="ProtNLM"/>
    </source>
</evidence>
<accession>A0ABZ1YGI9</accession>
<dbReference type="SUPFAM" id="SSF52540">
    <property type="entry name" value="P-loop containing nucleoside triphosphate hydrolases"/>
    <property type="match status" value="1"/>
</dbReference>
<dbReference type="InterPro" id="IPR027417">
    <property type="entry name" value="P-loop_NTPase"/>
</dbReference>
<dbReference type="RefSeq" id="WP_266477858.1">
    <property type="nucleotide sequence ID" value="NZ_CP109208.1"/>
</dbReference>
<gene>
    <name evidence="1" type="ORF">OIE82_35245</name>
</gene>
<name>A0ABZ1YGI9_9ACTN</name>
<sequence length="198" mass="21313">MVKTPTLIGILGAPCSGKTELARRIEAALTGYGLTAVRTDDVARLAAAARGLPTMKHQTEQTTEWMISQGAADEIAATALGCDVVLVDGVSISAFGDYLAAVQLRREQPDPFITRRLSQLVSDRVAVFDLLLATVFDPAEVSQHELADTQFSSLVDKHVHATLLAEKQPYLAVSRADDSHDTAIRRCVEIALRMVSAV</sequence>
<proteinExistence type="predicted"/>
<reference evidence="1" key="1">
    <citation type="submission" date="2022-10" db="EMBL/GenBank/DDBJ databases">
        <title>The complete genomes of actinobacterial strains from the NBC collection.</title>
        <authorList>
            <person name="Joergensen T.S."/>
            <person name="Alvarez Arevalo M."/>
            <person name="Sterndorff E.B."/>
            <person name="Faurdal D."/>
            <person name="Vuksanovic O."/>
            <person name="Mourched A.-S."/>
            <person name="Charusanti P."/>
            <person name="Shaw S."/>
            <person name="Blin K."/>
            <person name="Weber T."/>
        </authorList>
    </citation>
    <scope>NUCLEOTIDE SEQUENCE [LARGE SCALE GENOMIC DNA]</scope>
    <source>
        <strain evidence="1">NBC 01686</strain>
        <plasmid evidence="1">unnamed1</plasmid>
    </source>
</reference>
<dbReference type="Gene3D" id="3.40.50.300">
    <property type="entry name" value="P-loop containing nucleotide triphosphate hydrolases"/>
    <property type="match status" value="1"/>
</dbReference>
<dbReference type="EMBL" id="CP109208">
    <property type="protein sequence ID" value="WUU58437.1"/>
    <property type="molecule type" value="Genomic_DNA"/>
</dbReference>
<organism evidence="1">
    <name type="scientific">Streptomyces althioticus</name>
    <dbReference type="NCBI Taxonomy" id="83380"/>
    <lineage>
        <taxon>Bacteria</taxon>
        <taxon>Bacillati</taxon>
        <taxon>Actinomycetota</taxon>
        <taxon>Actinomycetes</taxon>
        <taxon>Kitasatosporales</taxon>
        <taxon>Streptomycetaceae</taxon>
        <taxon>Streptomyces</taxon>
        <taxon>Streptomyces althioticus group</taxon>
    </lineage>
</organism>
<geneLocation type="plasmid" evidence="1">
    <name>unnamed1</name>
</geneLocation>
<protein>
    <recommendedName>
        <fullName evidence="2">NadR/Ttd14 AAA domain-containing protein</fullName>
    </recommendedName>
</protein>
<evidence type="ECO:0000313" key="1">
    <source>
        <dbReference type="EMBL" id="WUU58437.1"/>
    </source>
</evidence>